<keyword evidence="6" id="KW-0804">Transcription</keyword>
<dbReference type="Gramene" id="KGN58844">
    <property type="protein sequence ID" value="KGN58844"/>
    <property type="gene ID" value="Csa_3G733980"/>
</dbReference>
<keyword evidence="3 8" id="KW-0863">Zinc-finger</keyword>
<dbReference type="EMBL" id="CM002924">
    <property type="protein sequence ID" value="KGN58844.1"/>
    <property type="molecule type" value="Genomic_DNA"/>
</dbReference>
<proteinExistence type="predicted"/>
<feature type="domain" description="C2H2-type" evidence="10">
    <location>
        <begin position="67"/>
        <end position="94"/>
    </location>
</feature>
<evidence type="ECO:0000256" key="7">
    <source>
        <dbReference type="ARBA" id="ARBA00023242"/>
    </source>
</evidence>
<evidence type="ECO:0000313" key="11">
    <source>
        <dbReference type="EMBL" id="KGN58844.1"/>
    </source>
</evidence>
<accession>A0A0A0LD32</accession>
<feature type="compositionally biased region" description="Acidic residues" evidence="9">
    <location>
        <begin position="8"/>
        <end position="25"/>
    </location>
</feature>
<evidence type="ECO:0000313" key="12">
    <source>
        <dbReference type="Proteomes" id="UP000029981"/>
    </source>
</evidence>
<evidence type="ECO:0000256" key="5">
    <source>
        <dbReference type="ARBA" id="ARBA00023015"/>
    </source>
</evidence>
<reference evidence="11 12" key="3">
    <citation type="journal article" date="2010" name="BMC Genomics">
        <title>Transcriptome sequencing and comparative analysis of cucumber flowers with different sex types.</title>
        <authorList>
            <person name="Guo S."/>
            <person name="Zheng Y."/>
            <person name="Joung J.G."/>
            <person name="Liu S."/>
            <person name="Zhang Z."/>
            <person name="Crasta O.R."/>
            <person name="Sobral B.W."/>
            <person name="Xu Y."/>
            <person name="Huang S."/>
            <person name="Fei Z."/>
        </authorList>
    </citation>
    <scope>NUCLEOTIDE SEQUENCE [LARGE SCALE GENOMIC DNA]</scope>
    <source>
        <strain evidence="12">cv. 9930</strain>
    </source>
</reference>
<dbReference type="STRING" id="3659.A0A0A0LD32"/>
<sequence length="271" mass="30061">MWRKQKEEEEEEDREREKDDLDDVNFEGSKTKTSFQYEDYSLLSWEEQAFAEDAARLGPCVWPPTSYSCSFCRREFRSAQALGGHMNVHRRDRAMLNQSSNNNNDPNFTTTTNSLSLFQSPSSSSSSHHNLSTLPNPNPSSAVTASCGGRSDSKALGKDVIGSSCSRVRDKHHVGIGVLDEGLNFGGFGPSQPTTSSLFYHDDDQDDPGVVAGCKRRKTDDETSTIQFYVKSSNLVENHHHQHIQSEVIGLSSTSLHDLDLELRLGGLSKG</sequence>
<keyword evidence="12" id="KW-1185">Reference proteome</keyword>
<evidence type="ECO:0000256" key="1">
    <source>
        <dbReference type="ARBA" id="ARBA00004123"/>
    </source>
</evidence>
<dbReference type="PANTHER" id="PTHR45801">
    <property type="entry name" value="OS07G0101800 PROTEIN"/>
    <property type="match status" value="1"/>
</dbReference>
<reference evidence="11 12" key="1">
    <citation type="journal article" date="2009" name="Nat. Genet.">
        <title>The genome of the cucumber, Cucumis sativus L.</title>
        <authorList>
            <person name="Huang S."/>
            <person name="Li R."/>
            <person name="Zhang Z."/>
            <person name="Li L."/>
            <person name="Gu X."/>
            <person name="Fan W."/>
            <person name="Lucas W.J."/>
            <person name="Wang X."/>
            <person name="Xie B."/>
            <person name="Ni P."/>
            <person name="Ren Y."/>
            <person name="Zhu H."/>
            <person name="Li J."/>
            <person name="Lin K."/>
            <person name="Jin W."/>
            <person name="Fei Z."/>
            <person name="Li G."/>
            <person name="Staub J."/>
            <person name="Kilian A."/>
            <person name="van der Vossen E.A."/>
            <person name="Wu Y."/>
            <person name="Guo J."/>
            <person name="He J."/>
            <person name="Jia Z."/>
            <person name="Ren Y."/>
            <person name="Tian G."/>
            <person name="Lu Y."/>
            <person name="Ruan J."/>
            <person name="Qian W."/>
            <person name="Wang M."/>
            <person name="Huang Q."/>
            <person name="Li B."/>
            <person name="Xuan Z."/>
            <person name="Cao J."/>
            <person name="Asan"/>
            <person name="Wu Z."/>
            <person name="Zhang J."/>
            <person name="Cai Q."/>
            <person name="Bai Y."/>
            <person name="Zhao B."/>
            <person name="Han Y."/>
            <person name="Li Y."/>
            <person name="Li X."/>
            <person name="Wang S."/>
            <person name="Shi Q."/>
            <person name="Liu S."/>
            <person name="Cho W.K."/>
            <person name="Kim J.Y."/>
            <person name="Xu Y."/>
            <person name="Heller-Uszynska K."/>
            <person name="Miao H."/>
            <person name="Cheng Z."/>
            <person name="Zhang S."/>
            <person name="Wu J."/>
            <person name="Yang Y."/>
            <person name="Kang H."/>
            <person name="Li M."/>
            <person name="Liang H."/>
            <person name="Ren X."/>
            <person name="Shi Z."/>
            <person name="Wen M."/>
            <person name="Jian M."/>
            <person name="Yang H."/>
            <person name="Zhang G."/>
            <person name="Yang Z."/>
            <person name="Chen R."/>
            <person name="Liu S."/>
            <person name="Li J."/>
            <person name="Ma L."/>
            <person name="Liu H."/>
            <person name="Zhou Y."/>
            <person name="Zhao J."/>
            <person name="Fang X."/>
            <person name="Li G."/>
            <person name="Fang L."/>
            <person name="Li Y."/>
            <person name="Liu D."/>
            <person name="Zheng H."/>
            <person name="Zhang Y."/>
            <person name="Qin N."/>
            <person name="Li Z."/>
            <person name="Yang G."/>
            <person name="Yang S."/>
            <person name="Bolund L."/>
            <person name="Kristiansen K."/>
            <person name="Zheng H."/>
            <person name="Li S."/>
            <person name="Zhang X."/>
            <person name="Yang H."/>
            <person name="Wang J."/>
            <person name="Sun R."/>
            <person name="Zhang B."/>
            <person name="Jiang S."/>
            <person name="Wang J."/>
            <person name="Du Y."/>
            <person name="Li S."/>
        </authorList>
    </citation>
    <scope>NUCLEOTIDE SEQUENCE [LARGE SCALE GENOMIC DNA]</scope>
    <source>
        <strain evidence="12">cv. 9930</strain>
    </source>
</reference>
<dbReference type="GO" id="GO:0005634">
    <property type="term" value="C:nucleus"/>
    <property type="evidence" value="ECO:0007669"/>
    <property type="project" value="UniProtKB-SubCell"/>
</dbReference>
<dbReference type="PROSITE" id="PS00028">
    <property type="entry name" value="ZINC_FINGER_C2H2_1"/>
    <property type="match status" value="1"/>
</dbReference>
<keyword evidence="2" id="KW-0479">Metal-binding</keyword>
<name>A0A0A0LD32_CUCSA</name>
<evidence type="ECO:0000256" key="2">
    <source>
        <dbReference type="ARBA" id="ARBA00022723"/>
    </source>
</evidence>
<evidence type="ECO:0000259" key="10">
    <source>
        <dbReference type="PROSITE" id="PS50157"/>
    </source>
</evidence>
<dbReference type="SUPFAM" id="SSF57667">
    <property type="entry name" value="beta-beta-alpha zinc fingers"/>
    <property type="match status" value="1"/>
</dbReference>
<dbReference type="Pfam" id="PF13912">
    <property type="entry name" value="zf-C2H2_6"/>
    <property type="match status" value="1"/>
</dbReference>
<keyword evidence="7" id="KW-0539">Nucleus</keyword>
<dbReference type="Proteomes" id="UP000029981">
    <property type="component" value="Chromosome 3"/>
</dbReference>
<evidence type="ECO:0000256" key="9">
    <source>
        <dbReference type="SAM" id="MobiDB-lite"/>
    </source>
</evidence>
<evidence type="ECO:0000256" key="6">
    <source>
        <dbReference type="ARBA" id="ARBA00023163"/>
    </source>
</evidence>
<dbReference type="Gene3D" id="3.30.160.60">
    <property type="entry name" value="Classic Zinc Finger"/>
    <property type="match status" value="1"/>
</dbReference>
<comment type="subcellular location">
    <subcellularLocation>
        <location evidence="1">Nucleus</location>
    </subcellularLocation>
</comment>
<dbReference type="PROSITE" id="PS50157">
    <property type="entry name" value="ZINC_FINGER_C2H2_2"/>
    <property type="match status" value="1"/>
</dbReference>
<protein>
    <recommendedName>
        <fullName evidence="10">C2H2-type domain-containing protein</fullName>
    </recommendedName>
</protein>
<feature type="compositionally biased region" description="Low complexity" evidence="9">
    <location>
        <begin position="97"/>
        <end position="135"/>
    </location>
</feature>
<reference evidence="11 12" key="4">
    <citation type="journal article" date="2011" name="BMC Genomics">
        <title>RNA-Seq improves annotation of protein-coding genes in the cucumber genome.</title>
        <authorList>
            <person name="Li Z."/>
            <person name="Zhang Z."/>
            <person name="Yan P."/>
            <person name="Huang S."/>
            <person name="Fei Z."/>
            <person name="Lin K."/>
        </authorList>
    </citation>
    <scope>NUCLEOTIDE SEQUENCE [LARGE SCALE GENOMIC DNA]</scope>
    <source>
        <strain evidence="12">cv. 9930</strain>
    </source>
</reference>
<dbReference type="SMART" id="SM00355">
    <property type="entry name" value="ZnF_C2H2"/>
    <property type="match status" value="1"/>
</dbReference>
<dbReference type="GO" id="GO:0008270">
    <property type="term" value="F:zinc ion binding"/>
    <property type="evidence" value="ECO:0007669"/>
    <property type="project" value="UniProtKB-KW"/>
</dbReference>
<dbReference type="InterPro" id="IPR052426">
    <property type="entry name" value="Plant_dev_regulator"/>
</dbReference>
<evidence type="ECO:0000256" key="8">
    <source>
        <dbReference type="PROSITE-ProRule" id="PRU00042"/>
    </source>
</evidence>
<keyword evidence="4" id="KW-0862">Zinc</keyword>
<feature type="region of interest" description="Disordered" evidence="9">
    <location>
        <begin position="97"/>
        <end position="155"/>
    </location>
</feature>
<dbReference type="AlphaFoldDB" id="A0A0A0LD32"/>
<organism evidence="11 12">
    <name type="scientific">Cucumis sativus</name>
    <name type="common">Cucumber</name>
    <dbReference type="NCBI Taxonomy" id="3659"/>
    <lineage>
        <taxon>Eukaryota</taxon>
        <taxon>Viridiplantae</taxon>
        <taxon>Streptophyta</taxon>
        <taxon>Embryophyta</taxon>
        <taxon>Tracheophyta</taxon>
        <taxon>Spermatophyta</taxon>
        <taxon>Magnoliopsida</taxon>
        <taxon>eudicotyledons</taxon>
        <taxon>Gunneridae</taxon>
        <taxon>Pentapetalae</taxon>
        <taxon>rosids</taxon>
        <taxon>fabids</taxon>
        <taxon>Cucurbitales</taxon>
        <taxon>Cucurbitaceae</taxon>
        <taxon>Benincaseae</taxon>
        <taxon>Cucumis</taxon>
    </lineage>
</organism>
<dbReference type="InterPro" id="IPR036236">
    <property type="entry name" value="Znf_C2H2_sf"/>
</dbReference>
<evidence type="ECO:0000256" key="3">
    <source>
        <dbReference type="ARBA" id="ARBA00022771"/>
    </source>
</evidence>
<feature type="region of interest" description="Disordered" evidence="9">
    <location>
        <begin position="1"/>
        <end position="27"/>
    </location>
</feature>
<dbReference type="InterPro" id="IPR013087">
    <property type="entry name" value="Znf_C2H2_type"/>
</dbReference>
<keyword evidence="5" id="KW-0805">Transcription regulation</keyword>
<dbReference type="PANTHER" id="PTHR45801:SF5">
    <property type="entry name" value="OS05G0286100 PROTEIN"/>
    <property type="match status" value="1"/>
</dbReference>
<evidence type="ECO:0000256" key="4">
    <source>
        <dbReference type="ARBA" id="ARBA00022833"/>
    </source>
</evidence>
<reference evidence="11 12" key="2">
    <citation type="journal article" date="2009" name="PLoS ONE">
        <title>An integrated genetic and cytogenetic map of the cucumber genome.</title>
        <authorList>
            <person name="Ren Y."/>
            <person name="Zhang Z."/>
            <person name="Liu J."/>
            <person name="Staub J.E."/>
            <person name="Han Y."/>
            <person name="Cheng Z."/>
            <person name="Li X."/>
            <person name="Lu J."/>
            <person name="Miao H."/>
            <person name="Kang H."/>
            <person name="Xie B."/>
            <person name="Gu X."/>
            <person name="Wang X."/>
            <person name="Du Y."/>
            <person name="Jin W."/>
            <person name="Huang S."/>
        </authorList>
    </citation>
    <scope>NUCLEOTIDE SEQUENCE [LARGE SCALE GENOMIC DNA]</scope>
    <source>
        <strain evidence="12">cv. 9930</strain>
    </source>
</reference>
<gene>
    <name evidence="11" type="ORF">Csa_3G733980</name>
</gene>